<feature type="transmembrane region" description="Helical" evidence="2">
    <location>
        <begin position="321"/>
        <end position="337"/>
    </location>
</feature>
<organism evidence="4 5">
    <name type="scientific">Macrolepiota fuliginosa MF-IS2</name>
    <dbReference type="NCBI Taxonomy" id="1400762"/>
    <lineage>
        <taxon>Eukaryota</taxon>
        <taxon>Fungi</taxon>
        <taxon>Dikarya</taxon>
        <taxon>Basidiomycota</taxon>
        <taxon>Agaricomycotina</taxon>
        <taxon>Agaricomycetes</taxon>
        <taxon>Agaricomycetidae</taxon>
        <taxon>Agaricales</taxon>
        <taxon>Agaricineae</taxon>
        <taxon>Agaricaceae</taxon>
        <taxon>Macrolepiota</taxon>
    </lineage>
</organism>
<dbReference type="EMBL" id="MU152338">
    <property type="protein sequence ID" value="KAF9440674.1"/>
    <property type="molecule type" value="Genomic_DNA"/>
</dbReference>
<dbReference type="PROSITE" id="PS50837">
    <property type="entry name" value="NACHT"/>
    <property type="match status" value="1"/>
</dbReference>
<dbReference type="Pfam" id="PF24883">
    <property type="entry name" value="NPHP3_N"/>
    <property type="match status" value="1"/>
</dbReference>
<reference evidence="4" key="1">
    <citation type="submission" date="2020-11" db="EMBL/GenBank/DDBJ databases">
        <authorList>
            <consortium name="DOE Joint Genome Institute"/>
            <person name="Ahrendt S."/>
            <person name="Riley R."/>
            <person name="Andreopoulos W."/>
            <person name="Labutti K."/>
            <person name="Pangilinan J."/>
            <person name="Ruiz-Duenas F.J."/>
            <person name="Barrasa J.M."/>
            <person name="Sanchez-Garcia M."/>
            <person name="Camarero S."/>
            <person name="Miyauchi S."/>
            <person name="Serrano A."/>
            <person name="Linde D."/>
            <person name="Babiker R."/>
            <person name="Drula E."/>
            <person name="Ayuso-Fernandez I."/>
            <person name="Pacheco R."/>
            <person name="Padilla G."/>
            <person name="Ferreira P."/>
            <person name="Barriuso J."/>
            <person name="Kellner H."/>
            <person name="Castanera R."/>
            <person name="Alfaro M."/>
            <person name="Ramirez L."/>
            <person name="Pisabarro A.G."/>
            <person name="Kuo A."/>
            <person name="Tritt A."/>
            <person name="Lipzen A."/>
            <person name="He G."/>
            <person name="Yan M."/>
            <person name="Ng V."/>
            <person name="Cullen D."/>
            <person name="Martin F."/>
            <person name="Rosso M.-N."/>
            <person name="Henrissat B."/>
            <person name="Hibbett D."/>
            <person name="Martinez A.T."/>
            <person name="Grigoriev I.V."/>
        </authorList>
    </citation>
    <scope>NUCLEOTIDE SEQUENCE</scope>
    <source>
        <strain evidence="4">MF-IS2</strain>
    </source>
</reference>
<feature type="transmembrane region" description="Helical" evidence="2">
    <location>
        <begin position="343"/>
        <end position="370"/>
    </location>
</feature>
<dbReference type="OrthoDB" id="5967843at2759"/>
<proteinExistence type="predicted"/>
<name>A0A9P5WX61_9AGAR</name>
<keyword evidence="2" id="KW-0472">Membrane</keyword>
<dbReference type="InterPro" id="IPR027417">
    <property type="entry name" value="P-loop_NTPase"/>
</dbReference>
<gene>
    <name evidence="4" type="ORF">P691DRAFT_686849</name>
</gene>
<keyword evidence="1" id="KW-0677">Repeat</keyword>
<dbReference type="SUPFAM" id="SSF52540">
    <property type="entry name" value="P-loop containing nucleoside triphosphate hydrolases"/>
    <property type="match status" value="1"/>
</dbReference>
<sequence>VVLKILLDKMTKGANVDSSARSPLPKCYPGTRTRLTTEIRAWFFNNDRDWKFLWLRGPAGVGKSAVAQTVAEYAAETGVLGAAYFFSRPNKRNKYAEVFITLAYQLSIHFPGYQPLLAARLSTDPELLEKVPSVQFRKLIAEPLLQLSNTRNHVIILDGLDECDDEDNQLEIIELINNLLHSTVSLPIIWMICSRPEAHLKHIFTQTNYSIQCCLGATLRFSFVDGSKRYTKDANGIWPPETAIKQIVKKSSGLFMLADMLLKHIEDSKTREPDQCLGEVLAFLKYSHLTRSRNPIHDLDLFYTCILSDITNDHWPITRQILIALAFALLVAINWWCNQCATYWGLLALNFTLLCTYSIPLSVSQIPLALPRALRTSFMQPFSIT</sequence>
<evidence type="ECO:0000256" key="1">
    <source>
        <dbReference type="ARBA" id="ARBA00022737"/>
    </source>
</evidence>
<accession>A0A9P5WX61</accession>
<evidence type="ECO:0000256" key="2">
    <source>
        <dbReference type="SAM" id="Phobius"/>
    </source>
</evidence>
<comment type="caution">
    <text evidence="4">The sequence shown here is derived from an EMBL/GenBank/DDBJ whole genome shotgun (WGS) entry which is preliminary data.</text>
</comment>
<keyword evidence="5" id="KW-1185">Reference proteome</keyword>
<dbReference type="AlphaFoldDB" id="A0A9P5WX61"/>
<keyword evidence="2" id="KW-0812">Transmembrane</keyword>
<keyword evidence="2" id="KW-1133">Transmembrane helix</keyword>
<dbReference type="InterPro" id="IPR056884">
    <property type="entry name" value="NPHP3-like_N"/>
</dbReference>
<evidence type="ECO:0000313" key="5">
    <source>
        <dbReference type="Proteomes" id="UP000807342"/>
    </source>
</evidence>
<dbReference type="InterPro" id="IPR007111">
    <property type="entry name" value="NACHT_NTPase"/>
</dbReference>
<dbReference type="PANTHER" id="PTHR10039">
    <property type="entry name" value="AMELOGENIN"/>
    <property type="match status" value="1"/>
</dbReference>
<evidence type="ECO:0000313" key="4">
    <source>
        <dbReference type="EMBL" id="KAF9440674.1"/>
    </source>
</evidence>
<dbReference type="PANTHER" id="PTHR10039:SF14">
    <property type="entry name" value="NACHT DOMAIN-CONTAINING PROTEIN"/>
    <property type="match status" value="1"/>
</dbReference>
<feature type="domain" description="NACHT" evidence="3">
    <location>
        <begin position="51"/>
        <end position="198"/>
    </location>
</feature>
<evidence type="ECO:0000259" key="3">
    <source>
        <dbReference type="PROSITE" id="PS50837"/>
    </source>
</evidence>
<dbReference type="Proteomes" id="UP000807342">
    <property type="component" value="Unassembled WGS sequence"/>
</dbReference>
<dbReference type="Gene3D" id="3.40.50.300">
    <property type="entry name" value="P-loop containing nucleotide triphosphate hydrolases"/>
    <property type="match status" value="1"/>
</dbReference>
<protein>
    <recommendedName>
        <fullName evidence="3">NACHT domain-containing protein</fullName>
    </recommendedName>
</protein>
<feature type="non-terminal residue" evidence="4">
    <location>
        <position position="1"/>
    </location>
</feature>